<dbReference type="Pfam" id="PF03150">
    <property type="entry name" value="CCP_MauG"/>
    <property type="match status" value="1"/>
</dbReference>
<dbReference type="GO" id="GO:0009055">
    <property type="term" value="F:electron transfer activity"/>
    <property type="evidence" value="ECO:0007669"/>
    <property type="project" value="InterPro"/>
</dbReference>
<accession>A0A2I7KES7</accession>
<dbReference type="GO" id="GO:0030313">
    <property type="term" value="C:cell envelope"/>
    <property type="evidence" value="ECO:0007669"/>
    <property type="project" value="UniProtKB-SubCell"/>
</dbReference>
<geneLocation type="plasmid" evidence="10">
    <name>pp88_a</name>
</geneLocation>
<evidence type="ECO:0000256" key="4">
    <source>
        <dbReference type="ARBA" id="ARBA00023002"/>
    </source>
</evidence>
<comment type="subcellular location">
    <subcellularLocation>
        <location evidence="1">Cell envelope</location>
    </subcellularLocation>
</comment>
<dbReference type="GO" id="GO:0004130">
    <property type="term" value="F:cytochrome-c peroxidase activity"/>
    <property type="evidence" value="ECO:0007669"/>
    <property type="project" value="TreeGrafter"/>
</dbReference>
<keyword evidence="4" id="KW-0560">Oxidoreductase</keyword>
<dbReference type="PANTHER" id="PTHR30600">
    <property type="entry name" value="CYTOCHROME C PEROXIDASE-RELATED"/>
    <property type="match status" value="1"/>
</dbReference>
<dbReference type="EMBL" id="CP010726">
    <property type="protein sequence ID" value="AUR01103.1"/>
    <property type="molecule type" value="Genomic_DNA"/>
</dbReference>
<dbReference type="PROSITE" id="PS51007">
    <property type="entry name" value="CYTC"/>
    <property type="match status" value="2"/>
</dbReference>
<dbReference type="InterPro" id="IPR009056">
    <property type="entry name" value="Cyt_c-like_dom"/>
</dbReference>
<dbReference type="GO" id="GO:0046872">
    <property type="term" value="F:metal ion binding"/>
    <property type="evidence" value="ECO:0007669"/>
    <property type="project" value="UniProtKB-KW"/>
</dbReference>
<dbReference type="GO" id="GO:0020037">
    <property type="term" value="F:heme binding"/>
    <property type="evidence" value="ECO:0007669"/>
    <property type="project" value="InterPro"/>
</dbReference>
<evidence type="ECO:0000256" key="3">
    <source>
        <dbReference type="ARBA" id="ARBA00022723"/>
    </source>
</evidence>
<dbReference type="Proteomes" id="UP000236447">
    <property type="component" value="Plasmid pP88_a"/>
</dbReference>
<dbReference type="Gene3D" id="1.10.760.10">
    <property type="entry name" value="Cytochrome c-like domain"/>
    <property type="match status" value="2"/>
</dbReference>
<evidence type="ECO:0000256" key="1">
    <source>
        <dbReference type="ARBA" id="ARBA00004196"/>
    </source>
</evidence>
<keyword evidence="3 6" id="KW-0479">Metal-binding</keyword>
<dbReference type="InterPro" id="IPR004852">
    <property type="entry name" value="Di-haem_cyt_c_peroxidsae"/>
</dbReference>
<protein>
    <submittedName>
        <fullName evidence="9">Putative cytochrome c peroxidase</fullName>
    </submittedName>
</protein>
<evidence type="ECO:0000313" key="9">
    <source>
        <dbReference type="EMBL" id="AUR01103.1"/>
    </source>
</evidence>
<dbReference type="InterPro" id="IPR036909">
    <property type="entry name" value="Cyt_c-like_dom_sf"/>
</dbReference>
<evidence type="ECO:0000259" key="8">
    <source>
        <dbReference type="PROSITE" id="PS51007"/>
    </source>
</evidence>
<name>A0A2I7KES7_9RHOB</name>
<feature type="domain" description="Cytochrome c" evidence="8">
    <location>
        <begin position="270"/>
        <end position="432"/>
    </location>
</feature>
<evidence type="ECO:0000256" key="5">
    <source>
        <dbReference type="ARBA" id="ARBA00023004"/>
    </source>
</evidence>
<keyword evidence="9" id="KW-0614">Plasmid</keyword>
<keyword evidence="9" id="KW-0575">Peroxidase</keyword>
<evidence type="ECO:0000256" key="6">
    <source>
        <dbReference type="PROSITE-ProRule" id="PRU00433"/>
    </source>
</evidence>
<dbReference type="SUPFAM" id="SSF46626">
    <property type="entry name" value="Cytochrome c"/>
    <property type="match status" value="2"/>
</dbReference>
<keyword evidence="2 6" id="KW-0349">Heme</keyword>
<sequence>MGQTEMTEYWRRSGLLGSIVTSLSLWAYADEVIAEIKHQPLDLGPRPSFALMDQAQVELGQLLFYDPILSGNRNISCASCHHPRFGTGDGVSLSLGEGASRLGPKRQADPENLPEQRIPRNAPALWNLGARGMDVMFHDGRLEADPAYGSGIRTPLEGDMVAGFDSALSAQAMFPVLSADEMAGHYGENEVSRAVRLGQLSHPGGAWDLIAGRVADIPEYRQRFDRVLGQGAPIQFTDIGNMLAAFIRFEWRADDSPFDRAQMQGEPLLPAAARGQEAFYGAAGCSQCHFGWLQTDNGFHAIAMPQLGPGKAARFEAHARDEGRLRVTGNADDAYRFRTPSLRNVALTAPYGHSGAYATLEAVVRHHLNPLDALMSYDRSQAVLPAFQGAIDWAVMDDPAEVQRIASANDLVPVTLSDDEVADLIAFLEALTDSTAAAGRLGVPDAVPSGLPVER</sequence>
<gene>
    <name evidence="9" type="ORF">PhaeoP88_03790</name>
</gene>
<keyword evidence="5 6" id="KW-0408">Iron</keyword>
<evidence type="ECO:0000256" key="2">
    <source>
        <dbReference type="ARBA" id="ARBA00022617"/>
    </source>
</evidence>
<organism evidence="9 10">
    <name type="scientific">Phaeobacter inhibens</name>
    <dbReference type="NCBI Taxonomy" id="221822"/>
    <lineage>
        <taxon>Bacteria</taxon>
        <taxon>Pseudomonadati</taxon>
        <taxon>Pseudomonadota</taxon>
        <taxon>Alphaproteobacteria</taxon>
        <taxon>Rhodobacterales</taxon>
        <taxon>Roseobacteraceae</taxon>
        <taxon>Phaeobacter</taxon>
    </lineage>
</organism>
<reference evidence="9 10" key="2">
    <citation type="journal article" date="2017" name="Genome Biol. Evol.">
        <title>Trajectories and Drivers of Genome Evolution in Surface-Associated Marine Phaeobacter.</title>
        <authorList>
            <person name="Freese H.M."/>
            <person name="Sikorski J."/>
            <person name="Bunk B."/>
            <person name="Scheuner C."/>
            <person name="Meier-Kolthoff J.P."/>
            <person name="Sproer C."/>
            <person name="Gram L."/>
            <person name="Overmann J."/>
        </authorList>
    </citation>
    <scope>NUCLEOTIDE SEQUENCE [LARGE SCALE GENOMIC DNA]</scope>
    <source>
        <strain evidence="9 10">P88</strain>
        <plasmid evidence="10">pp88_a</plasmid>
    </source>
</reference>
<evidence type="ECO:0000313" key="10">
    <source>
        <dbReference type="Proteomes" id="UP000236447"/>
    </source>
</evidence>
<proteinExistence type="predicted"/>
<dbReference type="AlphaFoldDB" id="A0A2I7KES7"/>
<evidence type="ECO:0000256" key="7">
    <source>
        <dbReference type="SAM" id="MobiDB-lite"/>
    </source>
</evidence>
<feature type="domain" description="Cytochrome c" evidence="8">
    <location>
        <begin position="55"/>
        <end position="225"/>
    </location>
</feature>
<feature type="region of interest" description="Disordered" evidence="7">
    <location>
        <begin position="96"/>
        <end position="116"/>
    </location>
</feature>
<reference evidence="9 10" key="1">
    <citation type="journal article" date="2017" name="Front. Microbiol.">
        <title>Phaeobacter piscinae sp. nov., a species of the Roseobacter group and potential aquaculture probiont.</title>
        <authorList>
            <person name="Sonnenschein E.C."/>
            <person name="Phippen C.B.W."/>
            <person name="Nielsen K.F."/>
            <person name="Mateiu R.V."/>
            <person name="Melchiorsen J."/>
            <person name="Gram L."/>
            <person name="Overmann J."/>
            <person name="Freese H.M."/>
        </authorList>
    </citation>
    <scope>NUCLEOTIDE SEQUENCE [LARGE SCALE GENOMIC DNA]</scope>
    <source>
        <strain evidence="9 10">P88</strain>
        <plasmid evidence="10">pp88_a</plasmid>
    </source>
</reference>
<dbReference type="InterPro" id="IPR051395">
    <property type="entry name" value="Cytochrome_c_Peroxidase/MauG"/>
</dbReference>